<dbReference type="AlphaFoldDB" id="A0A7M7NYS5"/>
<evidence type="ECO:0000313" key="9">
    <source>
        <dbReference type="EnsemblMetazoa" id="XP_030843636"/>
    </source>
</evidence>
<dbReference type="Proteomes" id="UP000007110">
    <property type="component" value="Unassembled WGS sequence"/>
</dbReference>
<dbReference type="PROSITE" id="PS00518">
    <property type="entry name" value="ZF_RING_1"/>
    <property type="match status" value="1"/>
</dbReference>
<evidence type="ECO:0000256" key="1">
    <source>
        <dbReference type="ARBA" id="ARBA00022553"/>
    </source>
</evidence>
<dbReference type="InParanoid" id="A0A7M7NYS5"/>
<protein>
    <submittedName>
        <fullName evidence="9">Uncharacterized protein</fullName>
    </submittedName>
</protein>
<dbReference type="SUPFAM" id="SSF57850">
    <property type="entry name" value="RING/U-box"/>
    <property type="match status" value="1"/>
</dbReference>
<dbReference type="GO" id="GO:0061630">
    <property type="term" value="F:ubiquitin protein ligase activity"/>
    <property type="evidence" value="ECO:0000318"/>
    <property type="project" value="GO_Central"/>
</dbReference>
<dbReference type="EnsemblMetazoa" id="XM_030987776">
    <property type="protein sequence ID" value="XP_030843636"/>
    <property type="gene ID" value="LOC115924915"/>
</dbReference>
<dbReference type="RefSeq" id="XP_030843636.1">
    <property type="nucleotide sequence ID" value="XM_030987776.1"/>
</dbReference>
<dbReference type="Gene3D" id="3.30.40.10">
    <property type="entry name" value="Zinc/RING finger domain, C3HC4 (zinc finger)"/>
    <property type="match status" value="1"/>
</dbReference>
<dbReference type="Gene3D" id="2.120.10.30">
    <property type="entry name" value="TolB, C-terminal domain"/>
    <property type="match status" value="1"/>
</dbReference>
<dbReference type="Gene3D" id="3.30.160.60">
    <property type="entry name" value="Classic Zinc Finger"/>
    <property type="match status" value="1"/>
</dbReference>
<dbReference type="PROSITE" id="PS50089">
    <property type="entry name" value="ZF_RING_2"/>
    <property type="match status" value="1"/>
</dbReference>
<keyword evidence="10" id="KW-1185">Reference proteome</keyword>
<dbReference type="GO" id="GO:0008270">
    <property type="term" value="F:zinc ion binding"/>
    <property type="evidence" value="ECO:0007669"/>
    <property type="project" value="UniProtKB-KW"/>
</dbReference>
<dbReference type="SUPFAM" id="SSF63829">
    <property type="entry name" value="Calcium-dependent phosphotriesterase"/>
    <property type="match status" value="1"/>
</dbReference>
<name>A0A7M7NYS5_STRPU</name>
<dbReference type="SMART" id="SM00336">
    <property type="entry name" value="BBOX"/>
    <property type="match status" value="2"/>
</dbReference>
<evidence type="ECO:0000256" key="6">
    <source>
        <dbReference type="SAM" id="Coils"/>
    </source>
</evidence>
<dbReference type="FunCoup" id="A0A7M7NYS5">
    <property type="interactions" value="120"/>
</dbReference>
<dbReference type="OrthoDB" id="654191at2759"/>
<evidence type="ECO:0000259" key="7">
    <source>
        <dbReference type="PROSITE" id="PS50089"/>
    </source>
</evidence>
<dbReference type="KEGG" id="spu:115924915"/>
<sequence length="686" mass="77519">MAEKQEEVDVPVSSQGLTCPLCLGIFDDATLLTCGHTFCRPCLRKYDLSRQDLDHMVCPLCRTVTKLSANRVDDLLPNVTVNGLVDDHRARSGGASAILEMRQKCTVCNLQVEVIAFCSTCDAYMCDQCRVGHKQLKLFFEGHEIVSIQDIVEGNFKPGSRSEKCSAHRQENKDMFCQDCKIRVCFKCVIIDHRDHKIQSHQDFEKEMQVKVRDLLHRCKAKKSELKKNIQTLETHRHEAHTALQLLRKDVGQACRTKVKLLEDNRGALVEKIEALERSFDEALNGVKSKDKQMIKSICSLEDLVANDRLGCLEADSLVVHTFLCEEIDGLLKEIIDQTSAASIEEKARKQRFKPADDTSLDLGNISETETEAALDDMVKGASNDTSAATKVEEAEKKRFGRGCQRMPSYDDYTIGLIVWSKDRPKLRIIKCAFLVGEVIAMTKYTNNSVAIAYRGGYVTDIVSLNEEVPLNIPKGMRCYDLVFQSDMTLWVSAGYKQVQRYYSNGIPKYTKVKSNGSLLRLSRSQSDEILITQYSNHVSIYDPSGTTLKHDVRTRHIITEHAFATKSGLIVTSSCYGNEFENPRMVTVYDRDGNAGRHLEAPPGVYLYLALDEQDRVYVAHVDHNTVLIKLYDLDGLNLKDIGQFNCLNLAISDTRCLMISLTPELLMFANINQVFFLEVRWFVS</sequence>
<dbReference type="PROSITE" id="PS50119">
    <property type="entry name" value="ZF_BBOX"/>
    <property type="match status" value="2"/>
</dbReference>
<keyword evidence="3 5" id="KW-0863">Zinc-finger</keyword>
<evidence type="ECO:0000256" key="4">
    <source>
        <dbReference type="ARBA" id="ARBA00022833"/>
    </source>
</evidence>
<dbReference type="InterPro" id="IPR001841">
    <property type="entry name" value="Znf_RING"/>
</dbReference>
<dbReference type="InterPro" id="IPR000315">
    <property type="entry name" value="Znf_B-box"/>
</dbReference>
<keyword evidence="4" id="KW-0862">Zinc</keyword>
<accession>A0A7M7NYS5</accession>
<feature type="domain" description="RING-type" evidence="7">
    <location>
        <begin position="19"/>
        <end position="62"/>
    </location>
</feature>
<evidence type="ECO:0000256" key="5">
    <source>
        <dbReference type="PROSITE-ProRule" id="PRU00024"/>
    </source>
</evidence>
<feature type="domain" description="B box-type" evidence="8">
    <location>
        <begin position="100"/>
        <end position="148"/>
    </location>
</feature>
<dbReference type="InterPro" id="IPR027370">
    <property type="entry name" value="Znf-RING_euk"/>
</dbReference>
<dbReference type="SMART" id="SM00184">
    <property type="entry name" value="RING"/>
    <property type="match status" value="1"/>
</dbReference>
<evidence type="ECO:0000313" key="10">
    <source>
        <dbReference type="Proteomes" id="UP000007110"/>
    </source>
</evidence>
<dbReference type="InterPro" id="IPR047153">
    <property type="entry name" value="TRIM45/56/19-like"/>
</dbReference>
<keyword evidence="6" id="KW-0175">Coiled coil</keyword>
<keyword evidence="1" id="KW-0597">Phosphoprotein</keyword>
<dbReference type="Pfam" id="PF00643">
    <property type="entry name" value="zf-B_box"/>
    <property type="match status" value="1"/>
</dbReference>
<dbReference type="GeneID" id="115924915"/>
<dbReference type="SUPFAM" id="SSF57845">
    <property type="entry name" value="B-box zinc-binding domain"/>
    <property type="match status" value="1"/>
</dbReference>
<evidence type="ECO:0000256" key="3">
    <source>
        <dbReference type="ARBA" id="ARBA00022771"/>
    </source>
</evidence>
<reference evidence="10" key="1">
    <citation type="submission" date="2015-02" db="EMBL/GenBank/DDBJ databases">
        <title>Genome sequencing for Strongylocentrotus purpuratus.</title>
        <authorList>
            <person name="Murali S."/>
            <person name="Liu Y."/>
            <person name="Vee V."/>
            <person name="English A."/>
            <person name="Wang M."/>
            <person name="Skinner E."/>
            <person name="Han Y."/>
            <person name="Muzny D.M."/>
            <person name="Worley K.C."/>
            <person name="Gibbs R.A."/>
        </authorList>
    </citation>
    <scope>NUCLEOTIDE SEQUENCE</scope>
</reference>
<dbReference type="CDD" id="cd19756">
    <property type="entry name" value="Bbox2"/>
    <property type="match status" value="1"/>
</dbReference>
<dbReference type="InterPro" id="IPR017907">
    <property type="entry name" value="Znf_RING_CS"/>
</dbReference>
<keyword evidence="2" id="KW-0479">Metal-binding</keyword>
<proteinExistence type="predicted"/>
<evidence type="ECO:0000256" key="2">
    <source>
        <dbReference type="ARBA" id="ARBA00022723"/>
    </source>
</evidence>
<evidence type="ECO:0000259" key="8">
    <source>
        <dbReference type="PROSITE" id="PS50119"/>
    </source>
</evidence>
<dbReference type="PANTHER" id="PTHR25462:SF229">
    <property type="entry name" value="TRANSCRIPTION INTERMEDIARY FACTOR 1-BETA"/>
    <property type="match status" value="1"/>
</dbReference>
<dbReference type="InterPro" id="IPR013083">
    <property type="entry name" value="Znf_RING/FYVE/PHD"/>
</dbReference>
<dbReference type="InterPro" id="IPR011042">
    <property type="entry name" value="6-blade_b-propeller_TolB-like"/>
</dbReference>
<feature type="coiled-coil region" evidence="6">
    <location>
        <begin position="216"/>
        <end position="279"/>
    </location>
</feature>
<feature type="domain" description="B box-type" evidence="8">
    <location>
        <begin position="160"/>
        <end position="201"/>
    </location>
</feature>
<dbReference type="Pfam" id="PF13445">
    <property type="entry name" value="zf-RING_UBOX"/>
    <property type="match status" value="1"/>
</dbReference>
<reference evidence="9" key="2">
    <citation type="submission" date="2021-01" db="UniProtKB">
        <authorList>
            <consortium name="EnsemblMetazoa"/>
        </authorList>
    </citation>
    <scope>IDENTIFICATION</scope>
</reference>
<organism evidence="9 10">
    <name type="scientific">Strongylocentrotus purpuratus</name>
    <name type="common">Purple sea urchin</name>
    <dbReference type="NCBI Taxonomy" id="7668"/>
    <lineage>
        <taxon>Eukaryota</taxon>
        <taxon>Metazoa</taxon>
        <taxon>Echinodermata</taxon>
        <taxon>Eleutherozoa</taxon>
        <taxon>Echinozoa</taxon>
        <taxon>Echinoidea</taxon>
        <taxon>Euechinoidea</taxon>
        <taxon>Echinacea</taxon>
        <taxon>Camarodonta</taxon>
        <taxon>Echinidea</taxon>
        <taxon>Strongylocentrotidae</taxon>
        <taxon>Strongylocentrotus</taxon>
    </lineage>
</organism>
<dbReference type="PANTHER" id="PTHR25462">
    <property type="entry name" value="BONUS, ISOFORM C-RELATED"/>
    <property type="match status" value="1"/>
</dbReference>